<reference evidence="1 2" key="1">
    <citation type="submission" date="2024-02" db="EMBL/GenBank/DDBJ databases">
        <title>Discinaceae phylogenomics.</title>
        <authorList>
            <person name="Dirks A.C."/>
            <person name="James T.Y."/>
        </authorList>
    </citation>
    <scope>NUCLEOTIDE SEQUENCE [LARGE SCALE GENOMIC DNA]</scope>
    <source>
        <strain evidence="1 2">ACD0624</strain>
    </source>
</reference>
<name>A0ABR3GFS4_9PEZI</name>
<organism evidence="1 2">
    <name type="scientific">Discina gigas</name>
    <dbReference type="NCBI Taxonomy" id="1032678"/>
    <lineage>
        <taxon>Eukaryota</taxon>
        <taxon>Fungi</taxon>
        <taxon>Dikarya</taxon>
        <taxon>Ascomycota</taxon>
        <taxon>Pezizomycotina</taxon>
        <taxon>Pezizomycetes</taxon>
        <taxon>Pezizales</taxon>
        <taxon>Discinaceae</taxon>
        <taxon>Discina</taxon>
    </lineage>
</organism>
<evidence type="ECO:0000313" key="1">
    <source>
        <dbReference type="EMBL" id="KAL0634799.1"/>
    </source>
</evidence>
<dbReference type="EMBL" id="JBBBZM010000084">
    <property type="protein sequence ID" value="KAL0634799.1"/>
    <property type="molecule type" value="Genomic_DNA"/>
</dbReference>
<gene>
    <name evidence="1" type="ORF">Q9L58_006232</name>
</gene>
<sequence length="154" mass="17612">MLLPATYDPPNGVYWIQSVGWPKCTLGNDQWNANLQEVAPANERDQWDVINTPEYSHISLRPTPRETSNMLAVMNKTMDYGSRIVIRAMDSTVSQQWIIYPGRKVNNQTTYIIGHATYDRLVLTALRKGCVLGPRTGLTNQEWWFHPVGHTKII</sequence>
<dbReference type="InterPro" id="IPR035992">
    <property type="entry name" value="Ricin_B-like_lectins"/>
</dbReference>
<proteinExistence type="predicted"/>
<comment type="caution">
    <text evidence="1">The sequence shown here is derived from an EMBL/GenBank/DDBJ whole genome shotgun (WGS) entry which is preliminary data.</text>
</comment>
<dbReference type="Proteomes" id="UP001447188">
    <property type="component" value="Unassembled WGS sequence"/>
</dbReference>
<keyword evidence="2" id="KW-1185">Reference proteome</keyword>
<dbReference type="SUPFAM" id="SSF50370">
    <property type="entry name" value="Ricin B-like lectins"/>
    <property type="match status" value="1"/>
</dbReference>
<accession>A0ABR3GFS4</accession>
<evidence type="ECO:0000313" key="2">
    <source>
        <dbReference type="Proteomes" id="UP001447188"/>
    </source>
</evidence>
<evidence type="ECO:0008006" key="3">
    <source>
        <dbReference type="Google" id="ProtNLM"/>
    </source>
</evidence>
<protein>
    <recommendedName>
        <fullName evidence="3">Ricin B lectin domain-containing protein</fullName>
    </recommendedName>
</protein>